<dbReference type="Proteomes" id="UP000219439">
    <property type="component" value="Unassembled WGS sequence"/>
</dbReference>
<dbReference type="OrthoDB" id="8099054at2"/>
<reference evidence="2 3" key="1">
    <citation type="submission" date="2017-09" db="EMBL/GenBank/DDBJ databases">
        <authorList>
            <person name="Ehlers B."/>
            <person name="Leendertz F.H."/>
        </authorList>
    </citation>
    <scope>NUCLEOTIDE SEQUENCE [LARGE SCALE GENOMIC DNA]</scope>
    <source>
        <strain evidence="2 3">DSM 18289</strain>
    </source>
</reference>
<keyword evidence="1" id="KW-0472">Membrane</keyword>
<gene>
    <name evidence="2" type="ORF">SAMN06265368_1468</name>
</gene>
<feature type="transmembrane region" description="Helical" evidence="1">
    <location>
        <begin position="88"/>
        <end position="112"/>
    </location>
</feature>
<keyword evidence="3" id="KW-1185">Reference proteome</keyword>
<evidence type="ECO:0000313" key="2">
    <source>
        <dbReference type="EMBL" id="SNZ08129.1"/>
    </source>
</evidence>
<proteinExistence type="predicted"/>
<feature type="transmembrane region" description="Helical" evidence="1">
    <location>
        <begin position="173"/>
        <end position="192"/>
    </location>
</feature>
<evidence type="ECO:0000313" key="3">
    <source>
        <dbReference type="Proteomes" id="UP000219439"/>
    </source>
</evidence>
<dbReference type="AlphaFoldDB" id="A0A285NF97"/>
<sequence>MRKHGSHGRQESGPSHVWRIPPMWLVILCWLVALGSGAFLRFVLLPSLEYMAQGLLLDRRPFGFDLEEARGILYHLGETGRASVQFPYLLIDVVFAISLSAALCLGGLRLLGSSNSFSGRFSKLVPAIAVVMPILAGLFDLWENWQLYRIMDIGLDIREADIAALKRATSFKFGFYLFGILGFISIIVSILLQRKK</sequence>
<name>A0A285NF97_9HYPH</name>
<keyword evidence="1" id="KW-0812">Transmembrane</keyword>
<dbReference type="EMBL" id="OBEL01000001">
    <property type="protein sequence ID" value="SNZ08129.1"/>
    <property type="molecule type" value="Genomic_DNA"/>
</dbReference>
<keyword evidence="1" id="KW-1133">Transmembrane helix</keyword>
<dbReference type="RefSeq" id="WP_141401200.1">
    <property type="nucleotide sequence ID" value="NZ_OBEL01000001.1"/>
</dbReference>
<organism evidence="2 3">
    <name type="scientific">Cohaesibacter gelatinilyticus</name>
    <dbReference type="NCBI Taxonomy" id="372072"/>
    <lineage>
        <taxon>Bacteria</taxon>
        <taxon>Pseudomonadati</taxon>
        <taxon>Pseudomonadota</taxon>
        <taxon>Alphaproteobacteria</taxon>
        <taxon>Hyphomicrobiales</taxon>
        <taxon>Cohaesibacteraceae</taxon>
    </lineage>
</organism>
<evidence type="ECO:0000256" key="1">
    <source>
        <dbReference type="SAM" id="Phobius"/>
    </source>
</evidence>
<feature type="transmembrane region" description="Helical" evidence="1">
    <location>
        <begin position="21"/>
        <end position="44"/>
    </location>
</feature>
<protein>
    <submittedName>
        <fullName evidence="2">Uncharacterized protein</fullName>
    </submittedName>
</protein>
<feature type="transmembrane region" description="Helical" evidence="1">
    <location>
        <begin position="124"/>
        <end position="142"/>
    </location>
</feature>
<accession>A0A285NF97</accession>